<comment type="cofactor">
    <cofactor evidence="1 6">
        <name>pyridoxal 5'-phosphate</name>
        <dbReference type="ChEBI" id="CHEBI:597326"/>
    </cofactor>
</comment>
<protein>
    <recommendedName>
        <fullName evidence="6">Aminotransferase</fullName>
        <ecNumber evidence="6">2.6.1.-</ecNumber>
    </recommendedName>
</protein>
<keyword evidence="5" id="KW-0663">Pyridoxal phosphate</keyword>
<dbReference type="InterPro" id="IPR015422">
    <property type="entry name" value="PyrdxlP-dep_Trfase_small"/>
</dbReference>
<dbReference type="InterPro" id="IPR050596">
    <property type="entry name" value="AspAT/PAT-like"/>
</dbReference>
<dbReference type="AlphaFoldDB" id="A0A0A1MT83"/>
<dbReference type="NCBIfam" id="NF005816">
    <property type="entry name" value="PRK07682.1"/>
    <property type="match status" value="1"/>
</dbReference>
<dbReference type="Proteomes" id="UP000040453">
    <property type="component" value="Unassembled WGS sequence"/>
</dbReference>
<dbReference type="GO" id="GO:0006520">
    <property type="term" value="P:amino acid metabolic process"/>
    <property type="evidence" value="ECO:0007669"/>
    <property type="project" value="InterPro"/>
</dbReference>
<evidence type="ECO:0000256" key="4">
    <source>
        <dbReference type="ARBA" id="ARBA00022679"/>
    </source>
</evidence>
<evidence type="ECO:0000256" key="1">
    <source>
        <dbReference type="ARBA" id="ARBA00001933"/>
    </source>
</evidence>
<dbReference type="InterPro" id="IPR004838">
    <property type="entry name" value="NHTrfase_class1_PyrdxlP-BS"/>
</dbReference>
<name>A0A0A1MT83_9BACI</name>
<dbReference type="CDD" id="cd00609">
    <property type="entry name" value="AAT_like"/>
    <property type="match status" value="1"/>
</dbReference>
<sequence>MSQVSVKTKNRLSSRIQDIKPSGIRRFFDLASSMDNIISLGVGEPDFTTPWNIREASISSMERGFTAYSANAGVLELRQEITKYMDQRFEVDYNPETEVLVTVGASEAIDIGCRAILDPGDEVIIVEPGFVSYAPLVSMAGGVPVSVGTKIEDDFKVSAEQIRAVLTEKTKALMISFPNNPTGAVMLKEDLQEIATLAEEHDLIVFSDEIYAELSYDHKHVSFAALDGMKERTILISGFSKAFAMTGWRLGFVMAPPDLLAAMLKLHQYSLMCAPTMAQYGALEALKSGMDDVERMTQSYKQRRGFFVESFAEMGLACHMPGGAFYAFPSIKATGLSSEEFAEKLLYEEHVAVVPGDIFGAGGEGHIRCSYATSMENLQEATKRMNRFVSKYL</sequence>
<dbReference type="GO" id="GO:0030170">
    <property type="term" value="F:pyridoxal phosphate binding"/>
    <property type="evidence" value="ECO:0007669"/>
    <property type="project" value="InterPro"/>
</dbReference>
<keyword evidence="3 6" id="KW-0032">Aminotransferase</keyword>
<evidence type="ECO:0000259" key="7">
    <source>
        <dbReference type="Pfam" id="PF00155"/>
    </source>
</evidence>
<comment type="similarity">
    <text evidence="2 6">Belongs to the class-I pyridoxal-phosphate-dependent aminotransferase family.</text>
</comment>
<dbReference type="PANTHER" id="PTHR46383">
    <property type="entry name" value="ASPARTATE AMINOTRANSFERASE"/>
    <property type="match status" value="1"/>
</dbReference>
<evidence type="ECO:0000313" key="9">
    <source>
        <dbReference type="Proteomes" id="UP000040453"/>
    </source>
</evidence>
<evidence type="ECO:0000313" key="8">
    <source>
        <dbReference type="EMBL" id="CEI82854.1"/>
    </source>
</evidence>
<dbReference type="FunFam" id="3.40.640.10:FF:000033">
    <property type="entry name" value="Aspartate aminotransferase"/>
    <property type="match status" value="1"/>
</dbReference>
<evidence type="ECO:0000256" key="5">
    <source>
        <dbReference type="ARBA" id="ARBA00022898"/>
    </source>
</evidence>
<dbReference type="OrthoDB" id="9802328at2"/>
<evidence type="ECO:0000256" key="3">
    <source>
        <dbReference type="ARBA" id="ARBA00022576"/>
    </source>
</evidence>
<dbReference type="EMBL" id="CDGG01000001">
    <property type="protein sequence ID" value="CEI82854.1"/>
    <property type="molecule type" value="Genomic_DNA"/>
</dbReference>
<dbReference type="Pfam" id="PF00155">
    <property type="entry name" value="Aminotran_1_2"/>
    <property type="match status" value="1"/>
</dbReference>
<dbReference type="PANTHER" id="PTHR46383:SF3">
    <property type="entry name" value="ASPARTATE AMINOTRANSFERASE-RELATED"/>
    <property type="match status" value="1"/>
</dbReference>
<dbReference type="Gene3D" id="3.40.640.10">
    <property type="entry name" value="Type I PLP-dependent aspartate aminotransferase-like (Major domain)"/>
    <property type="match status" value="1"/>
</dbReference>
<dbReference type="RefSeq" id="WP_042532896.1">
    <property type="nucleotide sequence ID" value="NZ_CAXOIH010000018.1"/>
</dbReference>
<keyword evidence="9" id="KW-1185">Reference proteome</keyword>
<dbReference type="PROSITE" id="PS00105">
    <property type="entry name" value="AA_TRANSFER_CLASS_1"/>
    <property type="match status" value="1"/>
</dbReference>
<dbReference type="Gene3D" id="3.90.1150.10">
    <property type="entry name" value="Aspartate Aminotransferase, domain 1"/>
    <property type="match status" value="1"/>
</dbReference>
<dbReference type="InterPro" id="IPR015421">
    <property type="entry name" value="PyrdxlP-dep_Trfase_major"/>
</dbReference>
<evidence type="ECO:0000256" key="2">
    <source>
        <dbReference type="ARBA" id="ARBA00007441"/>
    </source>
</evidence>
<keyword evidence="4 6" id="KW-0808">Transferase</keyword>
<proteinExistence type="inferred from homology"/>
<dbReference type="InterPro" id="IPR015424">
    <property type="entry name" value="PyrdxlP-dep_Trfase"/>
</dbReference>
<dbReference type="SUPFAM" id="SSF53383">
    <property type="entry name" value="PLP-dependent transferases"/>
    <property type="match status" value="1"/>
</dbReference>
<reference evidence="8 9" key="1">
    <citation type="submission" date="2014-11" db="EMBL/GenBank/DDBJ databases">
        <authorList>
            <person name="Urmite Genomes Urmite Genomes"/>
        </authorList>
    </citation>
    <scope>NUCLEOTIDE SEQUENCE [LARGE SCALE GENOMIC DNA]</scope>
    <source>
        <strain evidence="8 9">Oc5</strain>
    </source>
</reference>
<feature type="domain" description="Aminotransferase class I/classII large" evidence="7">
    <location>
        <begin position="36"/>
        <end position="384"/>
    </location>
</feature>
<gene>
    <name evidence="8" type="primary">patA_2</name>
    <name evidence="8" type="ORF">BN997_02741</name>
</gene>
<dbReference type="STRING" id="545501.BN997_02741"/>
<accession>A0A0A1MT83</accession>
<organism evidence="8 9">
    <name type="scientific">Oceanobacillus oncorhynchi</name>
    <dbReference type="NCBI Taxonomy" id="545501"/>
    <lineage>
        <taxon>Bacteria</taxon>
        <taxon>Bacillati</taxon>
        <taxon>Bacillota</taxon>
        <taxon>Bacilli</taxon>
        <taxon>Bacillales</taxon>
        <taxon>Bacillaceae</taxon>
        <taxon>Oceanobacillus</taxon>
    </lineage>
</organism>
<dbReference type="EC" id="2.6.1.-" evidence="6"/>
<evidence type="ECO:0000256" key="6">
    <source>
        <dbReference type="RuleBase" id="RU000481"/>
    </source>
</evidence>
<dbReference type="InterPro" id="IPR004839">
    <property type="entry name" value="Aminotransferase_I/II_large"/>
</dbReference>
<dbReference type="GO" id="GO:0008483">
    <property type="term" value="F:transaminase activity"/>
    <property type="evidence" value="ECO:0007669"/>
    <property type="project" value="UniProtKB-KW"/>
</dbReference>